<name>A0AAE9A7R0_CAEBR</name>
<evidence type="ECO:0000313" key="2">
    <source>
        <dbReference type="EMBL" id="ULT93181.1"/>
    </source>
</evidence>
<evidence type="ECO:0000313" key="3">
    <source>
        <dbReference type="Proteomes" id="UP000827892"/>
    </source>
</evidence>
<organism evidence="2 3">
    <name type="scientific">Caenorhabditis briggsae</name>
    <dbReference type="NCBI Taxonomy" id="6238"/>
    <lineage>
        <taxon>Eukaryota</taxon>
        <taxon>Metazoa</taxon>
        <taxon>Ecdysozoa</taxon>
        <taxon>Nematoda</taxon>
        <taxon>Chromadorea</taxon>
        <taxon>Rhabditida</taxon>
        <taxon>Rhabditina</taxon>
        <taxon>Rhabditomorpha</taxon>
        <taxon>Rhabditoidea</taxon>
        <taxon>Rhabditidae</taxon>
        <taxon>Peloderinae</taxon>
        <taxon>Caenorhabditis</taxon>
    </lineage>
</organism>
<sequence>MMKLQSIILVLICGIIHKSSCEKLDDLENEYRLKTCDGIFLREFRIHFGEDRHVFPSSQVELAKGGYCALNEDYFDTNKCDPNGHFNVPKHFLDGVEVVWKGEPFGVANFLGLYLARCSYCVPRNVARTFQASPSGSYSHPMLGRYAKGDRGGPLVYNSSGKAVVLGVKASDSLHR</sequence>
<reference evidence="2 3" key="1">
    <citation type="submission" date="2022-05" db="EMBL/GenBank/DDBJ databases">
        <title>Chromosome-level reference genomes for two strains of Caenorhabditis briggsae: an improved platform for comparative genomics.</title>
        <authorList>
            <person name="Stevens L."/>
            <person name="Andersen E.C."/>
        </authorList>
    </citation>
    <scope>NUCLEOTIDE SEQUENCE [LARGE SCALE GENOMIC DNA]</scope>
    <source>
        <strain evidence="2">QX1410_ONT</strain>
        <tissue evidence="2">Whole-organism</tissue>
    </source>
</reference>
<proteinExistence type="predicted"/>
<protein>
    <submittedName>
        <fullName evidence="2">Uncharacterized protein</fullName>
    </submittedName>
</protein>
<accession>A0AAE9A7R0</accession>
<feature type="signal peptide" evidence="1">
    <location>
        <begin position="1"/>
        <end position="21"/>
    </location>
</feature>
<dbReference type="AlphaFoldDB" id="A0AAE9A7R0"/>
<evidence type="ECO:0000256" key="1">
    <source>
        <dbReference type="SAM" id="SignalP"/>
    </source>
</evidence>
<gene>
    <name evidence="2" type="ORF">L3Y34_002986</name>
</gene>
<dbReference type="EMBL" id="CP090894">
    <property type="protein sequence ID" value="ULT93181.1"/>
    <property type="molecule type" value="Genomic_DNA"/>
</dbReference>
<feature type="chain" id="PRO_5042281238" evidence="1">
    <location>
        <begin position="22"/>
        <end position="176"/>
    </location>
</feature>
<dbReference type="Proteomes" id="UP000827892">
    <property type="component" value="Chromosome IV"/>
</dbReference>
<keyword evidence="1" id="KW-0732">Signal</keyword>